<dbReference type="SUPFAM" id="SSF52129">
    <property type="entry name" value="Caspase-like"/>
    <property type="match status" value="1"/>
</dbReference>
<accession>A0A5N1J959</accession>
<proteinExistence type="predicted"/>
<dbReference type="GO" id="GO:0006508">
    <property type="term" value="P:proteolysis"/>
    <property type="evidence" value="ECO:0007669"/>
    <property type="project" value="InterPro"/>
</dbReference>
<evidence type="ECO:0000313" key="3">
    <source>
        <dbReference type="Proteomes" id="UP000326344"/>
    </source>
</evidence>
<reference evidence="2 3" key="1">
    <citation type="submission" date="2019-09" db="EMBL/GenBank/DDBJ databases">
        <title>Genome Sequence of Larkinella sp MA1.</title>
        <authorList>
            <person name="Srinivasan S."/>
        </authorList>
    </citation>
    <scope>NUCLEOTIDE SEQUENCE [LARGE SCALE GENOMIC DNA]</scope>
    <source>
        <strain evidence="2 3">MA1</strain>
    </source>
</reference>
<dbReference type="GO" id="GO:0004197">
    <property type="term" value="F:cysteine-type endopeptidase activity"/>
    <property type="evidence" value="ECO:0007669"/>
    <property type="project" value="InterPro"/>
</dbReference>
<dbReference type="Gene3D" id="3.40.50.1460">
    <property type="match status" value="1"/>
</dbReference>
<dbReference type="AlphaFoldDB" id="A0A5N1J959"/>
<evidence type="ECO:0000313" key="2">
    <source>
        <dbReference type="EMBL" id="KAA9345379.1"/>
    </source>
</evidence>
<protein>
    <submittedName>
        <fullName evidence="2">Caspase family protein</fullName>
    </submittedName>
</protein>
<dbReference type="PROSITE" id="PS50208">
    <property type="entry name" value="CASPASE_P20"/>
    <property type="match status" value="1"/>
</dbReference>
<dbReference type="Proteomes" id="UP000326344">
    <property type="component" value="Unassembled WGS sequence"/>
</dbReference>
<sequence length="403" mass="45459">MRGFCRLGWVLLPPDHTRSEWYLPMRKPGSVRCAGHIPASSLLDKSLPKSAFSYRSINRLTVYQSGIYNFLSKKTHRIYKLPSFLLTGMKILLLVIRQCLLLVLVGGQSGFAQTPEFKATSPPFRFNIRKTGPRSPVHSTAISTTSPPYHFDIQPLSNRRLGPNSHVLLVANEKYDDKRFRNLPDATFDAAEIGKILKDRFGFRTDLLPNATRRQLEIKLQELNKRNWQSNEQLLIYISGHGEQDNGQGYLIMKDSDKDDQNNYFPMAYLKSLVDRHKCKHILLILDTCYGGAISHTSRSGGDGPLKPTACEEWRKDLNAYFSCVIKDQTRLYLSSGSLDVVRGGRKGEHSPFAKSLLQKLSETTGSTTKTVSVSELIPHLTKDNPQLTFTSEAEGGFLFVAY</sequence>
<dbReference type="InterPro" id="IPR029030">
    <property type="entry name" value="Caspase-like_dom_sf"/>
</dbReference>
<dbReference type="PANTHER" id="PTHR22576:SF37">
    <property type="entry name" value="MUCOSA-ASSOCIATED LYMPHOID TISSUE LYMPHOMA TRANSLOCATION PROTEIN 1"/>
    <property type="match status" value="1"/>
</dbReference>
<organism evidence="2 3">
    <name type="scientific">Larkinella humicola</name>
    <dbReference type="NCBI Taxonomy" id="2607654"/>
    <lineage>
        <taxon>Bacteria</taxon>
        <taxon>Pseudomonadati</taxon>
        <taxon>Bacteroidota</taxon>
        <taxon>Cytophagia</taxon>
        <taxon>Cytophagales</taxon>
        <taxon>Spirosomataceae</taxon>
        <taxon>Larkinella</taxon>
    </lineage>
</organism>
<name>A0A5N1J959_9BACT</name>
<feature type="domain" description="Caspase family p20" evidence="1">
    <location>
        <begin position="163"/>
        <end position="278"/>
    </location>
</feature>
<dbReference type="Pfam" id="PF00656">
    <property type="entry name" value="Peptidase_C14"/>
    <property type="match status" value="1"/>
</dbReference>
<comment type="caution">
    <text evidence="2">The sequence shown here is derived from an EMBL/GenBank/DDBJ whole genome shotgun (WGS) entry which is preliminary data.</text>
</comment>
<evidence type="ECO:0000259" key="1">
    <source>
        <dbReference type="PROSITE" id="PS50208"/>
    </source>
</evidence>
<dbReference type="InterPro" id="IPR052039">
    <property type="entry name" value="Caspase-related_regulators"/>
</dbReference>
<dbReference type="EMBL" id="VTWS01000012">
    <property type="protein sequence ID" value="KAA9345379.1"/>
    <property type="molecule type" value="Genomic_DNA"/>
</dbReference>
<keyword evidence="3" id="KW-1185">Reference proteome</keyword>
<dbReference type="PANTHER" id="PTHR22576">
    <property type="entry name" value="MUCOSA ASSOCIATED LYMPHOID TISSUE LYMPHOMA TRANSLOCATION PROTEIN 1/PARACASPASE"/>
    <property type="match status" value="1"/>
</dbReference>
<gene>
    <name evidence="2" type="ORF">F0P93_29390</name>
</gene>
<dbReference type="InterPro" id="IPR011600">
    <property type="entry name" value="Pept_C14_caspase"/>
</dbReference>
<dbReference type="InterPro" id="IPR001309">
    <property type="entry name" value="Pept_C14_p20"/>
</dbReference>